<proteinExistence type="predicted"/>
<feature type="domain" description="S1 motif" evidence="9">
    <location>
        <begin position="659"/>
        <end position="729"/>
    </location>
</feature>
<dbReference type="PROSITE" id="PS50126">
    <property type="entry name" value="S1"/>
    <property type="match status" value="1"/>
</dbReference>
<reference evidence="10 11" key="1">
    <citation type="submission" date="2017-08" db="EMBL/GenBank/DDBJ databases">
        <title>Reclassification of Bisgaard taxon 37 and 44.</title>
        <authorList>
            <person name="Christensen H."/>
        </authorList>
    </citation>
    <scope>NUCLEOTIDE SEQUENCE [LARGE SCALE GENOMIC DNA]</scope>
    <source>
        <strain evidence="10 11">B96_3</strain>
    </source>
</reference>
<dbReference type="InterPro" id="IPR022966">
    <property type="entry name" value="RNase_II/R_CS"/>
</dbReference>
<dbReference type="InterPro" id="IPR001900">
    <property type="entry name" value="RNase_II/R"/>
</dbReference>
<keyword evidence="7" id="KW-0694">RNA-binding</keyword>
<evidence type="ECO:0000256" key="6">
    <source>
        <dbReference type="ARBA" id="ARBA00022839"/>
    </source>
</evidence>
<dbReference type="InterPro" id="IPR012340">
    <property type="entry name" value="NA-bd_OB-fold"/>
</dbReference>
<dbReference type="Proteomes" id="UP000265691">
    <property type="component" value="Unassembled WGS sequence"/>
</dbReference>
<keyword evidence="11" id="KW-1185">Reference proteome</keyword>
<protein>
    <recommendedName>
        <fullName evidence="2">exoribonuclease II</fullName>
        <ecNumber evidence="2">3.1.13.1</ecNumber>
    </recommendedName>
</protein>
<dbReference type="GO" id="GO:0008859">
    <property type="term" value="F:exoribonuclease II activity"/>
    <property type="evidence" value="ECO:0007669"/>
    <property type="project" value="UniProtKB-EC"/>
</dbReference>
<dbReference type="SMART" id="SM00955">
    <property type="entry name" value="RNB"/>
    <property type="match status" value="1"/>
</dbReference>
<gene>
    <name evidence="10" type="ORF">CKF54_05240</name>
</gene>
<keyword evidence="5" id="KW-0378">Hydrolase</keyword>
<dbReference type="EC" id="3.1.13.1" evidence="2"/>
<dbReference type="Gene3D" id="2.40.50.140">
    <property type="entry name" value="Nucleic acid-binding proteins"/>
    <property type="match status" value="1"/>
</dbReference>
<keyword evidence="6" id="KW-0269">Exonuclease</keyword>
<feature type="region of interest" description="Disordered" evidence="8">
    <location>
        <begin position="751"/>
        <end position="776"/>
    </location>
</feature>
<evidence type="ECO:0000313" key="11">
    <source>
        <dbReference type="Proteomes" id="UP000265691"/>
    </source>
</evidence>
<dbReference type="InterPro" id="IPR003029">
    <property type="entry name" value="S1_domain"/>
</dbReference>
<comment type="caution">
    <text evidence="10">The sequence shown here is derived from an EMBL/GenBank/DDBJ whole genome shotgun (WGS) entry which is preliminary data.</text>
</comment>
<dbReference type="PANTHER" id="PTHR23355">
    <property type="entry name" value="RIBONUCLEASE"/>
    <property type="match status" value="1"/>
</dbReference>
<sequence>MLKVLLNKPELRRYFLSHVFPSIERLYDDLINSFPELQQFTFHEITSTLKEFDWIYESSYGIYVYPSKRRLKLFRISVAATGVGFASEIKESEANLDFVKKEKKETDIFIPRTTVDLMHFLDGDVFYSDLDQNKIDSNRCVFIFKKLANDIRVCDVRKNNTKFLTKDFVAYVPNGDHIDIVNLSATKRAREEFKDKDGYLGIIRQVRNFAFAEHGGFIAIEHEYVLDRIFNSESEITNTINSILGKFSLPDAFSDNVLAEARSYGEEVPDYDLKVRKDLTKLNFVTIDGEDAKDFDDAVYCQRLEDNSGWRLYVAIADVSYYVREGSFLDESARTRATSIYFPTRVVPMLPEELSNGLCSINPNVKRFTLVCEMTINNKGKLNSYEFYQACIISKNRYTYNQVQNIIDSGFSELKNSTVELNQDLANLFQLYQALTYARDERGAIAIESSEPKFKFNEDGTIEGMYFLNRKDAHKMIEELMIITNVAAAKYVYDNNAPAPNRNHSIPTVERITSLNNYLVNFDIAVPPFPTPKDYQDLAKVIDKLPSERELVYTQMLRSLPRAVYETDSKGHFGLALEKYAQFTSPIRRYPDLLLHRVIKSIIFEKDQLAGYMQGAFRYQAEMMDALCEYCSSTEFKVEKAGYDFLDWIKCRFMQRYLGKEFVAIVSTITKNGLFVTIPDYQIDGFISFMGEDKPLLNKLKKTAKLRDRLKVIVNKISLHDRRIEFILENQKVSEPRPPVERLVHRLGRLDLPTENEKPQRSNSKFKSKRNNRKRK</sequence>
<dbReference type="PANTHER" id="PTHR23355:SF9">
    <property type="entry name" value="DIS3-LIKE EXONUCLEASE 2"/>
    <property type="match status" value="1"/>
</dbReference>
<evidence type="ECO:0000256" key="3">
    <source>
        <dbReference type="ARBA" id="ARBA00022490"/>
    </source>
</evidence>
<evidence type="ECO:0000256" key="7">
    <source>
        <dbReference type="ARBA" id="ARBA00022884"/>
    </source>
</evidence>
<dbReference type="EMBL" id="NRHC01000064">
    <property type="protein sequence ID" value="RIY32242.1"/>
    <property type="molecule type" value="Genomic_DNA"/>
</dbReference>
<accession>A0A3A1Y1N4</accession>
<dbReference type="SUPFAM" id="SSF50249">
    <property type="entry name" value="Nucleic acid-binding proteins"/>
    <property type="match status" value="2"/>
</dbReference>
<evidence type="ECO:0000256" key="1">
    <source>
        <dbReference type="ARBA" id="ARBA00001849"/>
    </source>
</evidence>
<evidence type="ECO:0000256" key="2">
    <source>
        <dbReference type="ARBA" id="ARBA00012163"/>
    </source>
</evidence>
<evidence type="ECO:0000256" key="5">
    <source>
        <dbReference type="ARBA" id="ARBA00022801"/>
    </source>
</evidence>
<keyword evidence="3" id="KW-0963">Cytoplasm</keyword>
<evidence type="ECO:0000256" key="8">
    <source>
        <dbReference type="SAM" id="MobiDB-lite"/>
    </source>
</evidence>
<dbReference type="PROSITE" id="PS01175">
    <property type="entry name" value="RIBONUCLEASE_II"/>
    <property type="match status" value="1"/>
</dbReference>
<dbReference type="SMART" id="SM00316">
    <property type="entry name" value="S1"/>
    <property type="match status" value="1"/>
</dbReference>
<comment type="catalytic activity">
    <reaction evidence="1">
        <text>Exonucleolytic cleavage in the 3'- to 5'-direction to yield nucleoside 5'-phosphates.</text>
        <dbReference type="EC" id="3.1.13.1"/>
    </reaction>
</comment>
<dbReference type="OrthoDB" id="9764149at2"/>
<dbReference type="AlphaFoldDB" id="A0A3A1Y1N4"/>
<feature type="compositionally biased region" description="Basic residues" evidence="8">
    <location>
        <begin position="764"/>
        <end position="776"/>
    </location>
</feature>
<dbReference type="InterPro" id="IPR004476">
    <property type="entry name" value="RNase_II/RNase_R"/>
</dbReference>
<dbReference type="GO" id="GO:0006402">
    <property type="term" value="P:mRNA catabolic process"/>
    <property type="evidence" value="ECO:0007669"/>
    <property type="project" value="TreeGrafter"/>
</dbReference>
<dbReference type="GO" id="GO:0003723">
    <property type="term" value="F:RNA binding"/>
    <property type="evidence" value="ECO:0007669"/>
    <property type="project" value="UniProtKB-KW"/>
</dbReference>
<evidence type="ECO:0000313" key="10">
    <source>
        <dbReference type="EMBL" id="RIY32242.1"/>
    </source>
</evidence>
<dbReference type="InterPro" id="IPR050180">
    <property type="entry name" value="RNR_Ribonuclease"/>
</dbReference>
<dbReference type="NCBIfam" id="TIGR00358">
    <property type="entry name" value="3_prime_RNase"/>
    <property type="match status" value="1"/>
</dbReference>
<name>A0A3A1Y1N4_9GAMM</name>
<evidence type="ECO:0000256" key="4">
    <source>
        <dbReference type="ARBA" id="ARBA00022722"/>
    </source>
</evidence>
<evidence type="ECO:0000259" key="9">
    <source>
        <dbReference type="PROSITE" id="PS50126"/>
    </source>
</evidence>
<dbReference type="RefSeq" id="WP_119525312.1">
    <property type="nucleotide sequence ID" value="NZ_NRHC01000064.1"/>
</dbReference>
<dbReference type="Pfam" id="PF00773">
    <property type="entry name" value="RNB"/>
    <property type="match status" value="1"/>
</dbReference>
<dbReference type="GO" id="GO:0005829">
    <property type="term" value="C:cytosol"/>
    <property type="evidence" value="ECO:0007669"/>
    <property type="project" value="TreeGrafter"/>
</dbReference>
<keyword evidence="4" id="KW-0540">Nuclease</keyword>
<organism evidence="10 11">
    <name type="scientific">Psittacicella hinzii</name>
    <dbReference type="NCBI Taxonomy" id="2028575"/>
    <lineage>
        <taxon>Bacteria</taxon>
        <taxon>Pseudomonadati</taxon>
        <taxon>Pseudomonadota</taxon>
        <taxon>Gammaproteobacteria</taxon>
        <taxon>Pasteurellales</taxon>
        <taxon>Psittacicellaceae</taxon>
        <taxon>Psittacicella</taxon>
    </lineage>
</organism>